<sequence length="75" mass="8122">MRSNVSLSRRVTVVDSAVAPAIRKMGVASRHRHAVYRANVVAIGADQGVLPRLVNQVTAMPVRGLRAARAWFSAQ</sequence>
<dbReference type="PATRIC" id="fig|1035195.3.peg.2137"/>
<dbReference type="AlphaFoldDB" id="L1MAG0"/>
<name>L1MAG0_9CORY</name>
<accession>L1MAG0</accession>
<dbReference type="HOGENOM" id="CLU_2664861_0_0_11"/>
<evidence type="ECO:0000313" key="1">
    <source>
        <dbReference type="EMBL" id="EKX88030.1"/>
    </source>
</evidence>
<proteinExistence type="predicted"/>
<gene>
    <name evidence="1" type="ORF">HMPREF9997_02393</name>
</gene>
<evidence type="ECO:0000313" key="2">
    <source>
        <dbReference type="Proteomes" id="UP000010445"/>
    </source>
</evidence>
<dbReference type="Proteomes" id="UP000010445">
    <property type="component" value="Unassembled WGS sequence"/>
</dbReference>
<keyword evidence="2" id="KW-1185">Reference proteome</keyword>
<comment type="caution">
    <text evidence="1">The sequence shown here is derived from an EMBL/GenBank/DDBJ whole genome shotgun (WGS) entry which is preliminary data.</text>
</comment>
<dbReference type="EMBL" id="AMEM01000040">
    <property type="protein sequence ID" value="EKX88030.1"/>
    <property type="molecule type" value="Genomic_DNA"/>
</dbReference>
<organism evidence="1 2">
    <name type="scientific">Corynebacterium durum F0235</name>
    <dbReference type="NCBI Taxonomy" id="1035195"/>
    <lineage>
        <taxon>Bacteria</taxon>
        <taxon>Bacillati</taxon>
        <taxon>Actinomycetota</taxon>
        <taxon>Actinomycetes</taxon>
        <taxon>Mycobacteriales</taxon>
        <taxon>Corynebacteriaceae</taxon>
        <taxon>Corynebacterium</taxon>
    </lineage>
</organism>
<protein>
    <submittedName>
        <fullName evidence="1">Uncharacterized protein</fullName>
    </submittedName>
</protein>
<reference evidence="1 2" key="1">
    <citation type="submission" date="2012-05" db="EMBL/GenBank/DDBJ databases">
        <authorList>
            <person name="Weinstock G."/>
            <person name="Sodergren E."/>
            <person name="Lobos E.A."/>
            <person name="Fulton L."/>
            <person name="Fulton R."/>
            <person name="Courtney L."/>
            <person name="Fronick C."/>
            <person name="O'Laughlin M."/>
            <person name="Godfrey J."/>
            <person name="Wilson R.M."/>
            <person name="Miner T."/>
            <person name="Farmer C."/>
            <person name="Delehaunty K."/>
            <person name="Cordes M."/>
            <person name="Minx P."/>
            <person name="Tomlinson C."/>
            <person name="Chen J."/>
            <person name="Wollam A."/>
            <person name="Pepin K.H."/>
            <person name="Bhonagiri V."/>
            <person name="Zhang X."/>
            <person name="Suruliraj S."/>
            <person name="Warren W."/>
            <person name="Mitreva M."/>
            <person name="Mardis E.R."/>
            <person name="Wilson R.K."/>
        </authorList>
    </citation>
    <scope>NUCLEOTIDE SEQUENCE [LARGE SCALE GENOMIC DNA]</scope>
    <source>
        <strain evidence="1 2">F0235</strain>
    </source>
</reference>